<dbReference type="AlphaFoldDB" id="A0A2V0R9J8"/>
<feature type="compositionally biased region" description="Low complexity" evidence="1">
    <location>
        <begin position="35"/>
        <end position="45"/>
    </location>
</feature>
<protein>
    <recommendedName>
        <fullName evidence="3">Capsid protein</fullName>
    </recommendedName>
</protein>
<dbReference type="EMBL" id="BDQA01000403">
    <property type="protein sequence ID" value="GBH21871.1"/>
    <property type="molecule type" value="Genomic_RNA"/>
</dbReference>
<proteinExistence type="predicted"/>
<comment type="caution">
    <text evidence="2">The sequence shown here is derived from an EMBL/GenBank/DDBJ whole genome shotgun (WGS) entry which is preliminary data.</text>
</comment>
<reference evidence="2" key="1">
    <citation type="submission" date="2017-04" db="EMBL/GenBank/DDBJ databases">
        <title>Unveiling RNA virosphere associated with marine microorganisms.</title>
        <authorList>
            <person name="Urayama S."/>
            <person name="Takaki Y."/>
            <person name="Nishi S."/>
            <person name="Yoshida Y."/>
            <person name="Deguchi S."/>
            <person name="Takai K."/>
            <person name="Nunoura T."/>
        </authorList>
    </citation>
    <scope>NUCLEOTIDE SEQUENCE</scope>
</reference>
<organism evidence="2">
    <name type="scientific">viral metagenome</name>
    <dbReference type="NCBI Taxonomy" id="1070528"/>
    <lineage>
        <taxon>unclassified sequences</taxon>
        <taxon>metagenomes</taxon>
        <taxon>organismal metagenomes</taxon>
    </lineage>
</organism>
<evidence type="ECO:0008006" key="3">
    <source>
        <dbReference type="Google" id="ProtNLM"/>
    </source>
</evidence>
<feature type="region of interest" description="Disordered" evidence="1">
    <location>
        <begin position="1"/>
        <end position="54"/>
    </location>
</feature>
<evidence type="ECO:0000256" key="1">
    <source>
        <dbReference type="SAM" id="MobiDB-lite"/>
    </source>
</evidence>
<accession>A0A2V0R9J8</accession>
<name>A0A2V0R9J8_9ZZZZ</name>
<evidence type="ECO:0000313" key="2">
    <source>
        <dbReference type="EMBL" id="GBH21871.1"/>
    </source>
</evidence>
<feature type="compositionally biased region" description="Polar residues" evidence="1">
    <location>
        <begin position="12"/>
        <end position="34"/>
    </location>
</feature>
<sequence length="450" mass="49949">MSRKRKSKTTTQTEKPITDNTVSTEATGNVAQKVSRSTNSTGRNRNNNRKRGLKEWAKDASDGEIQDMAKKITQNDDGLPLLQRLRNAIIVPGFGMSVPAFRRYSSTDVETYIPLGIEHGYYTPVGQEATSELYPQISNLFLQRVLTRLTNLGYENDYTVTQLRTFFNGVALGLQMVMFITELRTLQKYGEIHSSGPVSAICTSGINGRLIAQHRRAIKLISALPFDPKWEEAYIKGFGITTLSDSPFGPLRMFAPKVFQPDVDTTYTATNLANALQASLDAFFSNQTNTELASVLSVIYPPRPELPEVYDNYVTYNGATVNNILNLPYNDGTTYAPNYSDTEAVRYFYRRSVVPHGMYTYAPDNDVLAILQGTVWTRRYTALEKVESSVAVDNDATARAVVQDGELWSNYGRVWNSNLSLIDSPAPSVAHVFTNFTSIATGVASSLLNG</sequence>